<dbReference type="PATRIC" id="fig|270498.16.peg.3088"/>
<dbReference type="STRING" id="270498.CHK_2995"/>
<reference evidence="3 4" key="1">
    <citation type="submission" date="2015-04" db="EMBL/GenBank/DDBJ databases">
        <title>Draft genome sequence of bacteremic isolate Catabacter hongkongensis type strain HKU16T.</title>
        <authorList>
            <person name="Lau S.K."/>
            <person name="Teng J.L."/>
            <person name="Huang Y."/>
            <person name="Curreem S.O."/>
            <person name="Tsui S.K."/>
            <person name="Woo P.C."/>
        </authorList>
    </citation>
    <scope>NUCLEOTIDE SEQUENCE [LARGE SCALE GENOMIC DNA]</scope>
    <source>
        <strain evidence="3 4">HKU16</strain>
    </source>
</reference>
<dbReference type="PANTHER" id="PTHR36120:SF1">
    <property type="entry name" value="L-FUCOSE ISOMERASE C-TERMINAL DOMAIN-CONTAINING PROTEIN"/>
    <property type="match status" value="1"/>
</dbReference>
<keyword evidence="2" id="KW-0119">Carbohydrate metabolism</keyword>
<dbReference type="OrthoDB" id="5838738at2"/>
<dbReference type="GO" id="GO:0005996">
    <property type="term" value="P:monosaccharide metabolic process"/>
    <property type="evidence" value="ECO:0007669"/>
    <property type="project" value="InterPro"/>
</dbReference>
<evidence type="ECO:0008006" key="5">
    <source>
        <dbReference type="Google" id="ProtNLM"/>
    </source>
</evidence>
<dbReference type="GO" id="GO:0016861">
    <property type="term" value="F:intramolecular oxidoreductase activity, interconverting aldoses and ketoses"/>
    <property type="evidence" value="ECO:0007669"/>
    <property type="project" value="InterPro"/>
</dbReference>
<dbReference type="GO" id="GO:0005737">
    <property type="term" value="C:cytoplasm"/>
    <property type="evidence" value="ECO:0007669"/>
    <property type="project" value="InterPro"/>
</dbReference>
<keyword evidence="1" id="KW-0413">Isomerase</keyword>
<proteinExistence type="predicted"/>
<accession>A0A0M2NG49</accession>
<sequence>MIDHKECRLGVCPIGKFAFSHEDAKVQKNAVMDKLRELGVDYADIEEAVPDGLVRSKDQAAAVVAYLKEKQVDALFMPHCNFGTEDATGIIARELDVPVLLWAPRDGAPLADGSRLRDSLCGSFAASKVLHTMGVKFDYIENCRVEDGAFRRGMELFLGAVRVVKAVKTARIGQIGIRIPFFWCTVIDEARLLNQLGVQVYPFDMVEFIERYRTRLKKDGKKYEEELREIRKWLDPGNIAEQGMLTSLAMKDELFEMAEQNGIDAYAIQNFDSLTVDMGEGSGLGGALAEERIPVAAETDIHGALSSIIIEAAANGREPSFFPEFTIRHPQNDNAVLMWHASAPPSLRDPQKGKVSIREPWILKSLPATSLQFPLKNGELTVCRFDGNNGEYRIGTGEGKAIDGPQTREVYTWYEVDDWPKWERRLIEGPYVHHVSCLYGNYSDILEKACRFLPGVVCERFDR</sequence>
<comment type="caution">
    <text evidence="3">The sequence shown here is derived from an EMBL/GenBank/DDBJ whole genome shotgun (WGS) entry which is preliminary data.</text>
</comment>
<dbReference type="SUPFAM" id="SSF53743">
    <property type="entry name" value="FucI/AraA N-terminal and middle domains"/>
    <property type="match status" value="1"/>
</dbReference>
<organism evidence="3 4">
    <name type="scientific">Christensenella hongkongensis</name>
    <dbReference type="NCBI Taxonomy" id="270498"/>
    <lineage>
        <taxon>Bacteria</taxon>
        <taxon>Bacillati</taxon>
        <taxon>Bacillota</taxon>
        <taxon>Clostridia</taxon>
        <taxon>Christensenellales</taxon>
        <taxon>Christensenellaceae</taxon>
        <taxon>Christensenella</taxon>
    </lineage>
</organism>
<name>A0A0M2NG49_9FIRM</name>
<dbReference type="InterPro" id="IPR009015">
    <property type="entry name" value="Fucose_isomerase_N/cen_sf"/>
</dbReference>
<evidence type="ECO:0000313" key="4">
    <source>
        <dbReference type="Proteomes" id="UP000034076"/>
    </source>
</evidence>
<dbReference type="EMBL" id="LAYJ01000133">
    <property type="protein sequence ID" value="KKI49417.1"/>
    <property type="molecule type" value="Genomic_DNA"/>
</dbReference>
<keyword evidence="4" id="KW-1185">Reference proteome</keyword>
<evidence type="ECO:0000313" key="3">
    <source>
        <dbReference type="EMBL" id="KKI49417.1"/>
    </source>
</evidence>
<gene>
    <name evidence="3" type="ORF">CHK_2995</name>
</gene>
<dbReference type="Proteomes" id="UP000034076">
    <property type="component" value="Unassembled WGS sequence"/>
</dbReference>
<dbReference type="AlphaFoldDB" id="A0A0M2NG49"/>
<evidence type="ECO:0000256" key="2">
    <source>
        <dbReference type="ARBA" id="ARBA00023277"/>
    </source>
</evidence>
<evidence type="ECO:0000256" key="1">
    <source>
        <dbReference type="ARBA" id="ARBA00023235"/>
    </source>
</evidence>
<protein>
    <recommendedName>
        <fullName evidence="5">Fucose isomerase</fullName>
    </recommendedName>
</protein>
<dbReference type="RefSeq" id="WP_046444767.1">
    <property type="nucleotide sequence ID" value="NZ_LAYJ01000133.1"/>
</dbReference>
<dbReference type="PANTHER" id="PTHR36120">
    <property type="entry name" value="FUCOSE ISOMERASE"/>
    <property type="match status" value="1"/>
</dbReference>